<evidence type="ECO:0000259" key="1">
    <source>
        <dbReference type="SMART" id="SM00954"/>
    </source>
</evidence>
<proteinExistence type="predicted"/>
<accession>A0A081RES8</accession>
<dbReference type="Pfam" id="PF04607">
    <property type="entry name" value="RelA_SpoT"/>
    <property type="match status" value="1"/>
</dbReference>
<evidence type="ECO:0000313" key="2">
    <source>
        <dbReference type="EMBL" id="KEQ53701.1"/>
    </source>
</evidence>
<keyword evidence="2" id="KW-0808">Transferase</keyword>
<dbReference type="EMBL" id="JFHR01000019">
    <property type="protein sequence ID" value="KEQ53701.1"/>
    <property type="molecule type" value="Genomic_DNA"/>
</dbReference>
<dbReference type="CDD" id="cd05399">
    <property type="entry name" value="NT_Rel-Spo_like"/>
    <property type="match status" value="1"/>
</dbReference>
<dbReference type="SUPFAM" id="SSF81301">
    <property type="entry name" value="Nucleotidyltransferase"/>
    <property type="match status" value="1"/>
</dbReference>
<dbReference type="InterPro" id="IPR052366">
    <property type="entry name" value="GTP_Pyrophosphokinase"/>
</dbReference>
<organism evidence="2 3">
    <name type="scientific">Sphingobium chlorophenolicum</name>
    <dbReference type="NCBI Taxonomy" id="46429"/>
    <lineage>
        <taxon>Bacteria</taxon>
        <taxon>Pseudomonadati</taxon>
        <taxon>Pseudomonadota</taxon>
        <taxon>Alphaproteobacteria</taxon>
        <taxon>Sphingomonadales</taxon>
        <taxon>Sphingomonadaceae</taxon>
        <taxon>Sphingobium</taxon>
    </lineage>
</organism>
<protein>
    <submittedName>
        <fullName evidence="2">GTP pyrophosphokinase YwaC</fullName>
        <ecNumber evidence="2">2.7.6.5</ecNumber>
    </submittedName>
</protein>
<sequence length="360" mass="40768">MAWAVPEHKPEEVNGAGKALQKMEFPVVTSEGFKALAVINNWRSAHAYPLNTFQITLRHRARRIERKVIIAQRAKRLDSIHRKLVGKPTMRMTQMQDIAGCRAVFSRLPQVYKLVQAYKTGQFDHKFRNEKDYILHPKADGYRSFHLVYEYVGTVATKAYNGLRVEVQIRTQYQHAWATAVEAVGIFTRQALKSNQGDQDWLRFFALMSSAIAAMEGTPCVPGTPSRKLELVNELIALANKLRARDMLRAYNTTLDTLGSAKDAKYFIVNLDPDAGRVTVRRYKAKESAEANAQYTQLESQIPDDSRMQVVLVSVADISALKRAYPNYFLDTALFARLVDRIIKGDFPDPIPHLAIPDAT</sequence>
<dbReference type="OrthoDB" id="9789634at2"/>
<dbReference type="RefSeq" id="WP_081873341.1">
    <property type="nucleotide sequence ID" value="NZ_JFHR01000019.1"/>
</dbReference>
<dbReference type="Gene3D" id="3.30.460.10">
    <property type="entry name" value="Beta Polymerase, domain 2"/>
    <property type="match status" value="1"/>
</dbReference>
<dbReference type="GO" id="GO:0015969">
    <property type="term" value="P:guanosine tetraphosphate metabolic process"/>
    <property type="evidence" value="ECO:0007669"/>
    <property type="project" value="InterPro"/>
</dbReference>
<evidence type="ECO:0000313" key="3">
    <source>
        <dbReference type="Proteomes" id="UP000028411"/>
    </source>
</evidence>
<reference evidence="2 3" key="1">
    <citation type="submission" date="2014-02" db="EMBL/GenBank/DDBJ databases">
        <title>Whole genome sequence of Sphingobium chlorophenolicum NBRC 16172.</title>
        <authorList>
            <person name="Gan H.M."/>
            <person name="Gan H.Y."/>
            <person name="Chew T.H."/>
            <person name="Savka M.A."/>
        </authorList>
    </citation>
    <scope>NUCLEOTIDE SEQUENCE [LARGE SCALE GENOMIC DNA]</scope>
    <source>
        <strain evidence="2 3">NBRC 16172</strain>
    </source>
</reference>
<dbReference type="InterPro" id="IPR007685">
    <property type="entry name" value="RelA_SpoT"/>
</dbReference>
<dbReference type="GO" id="GO:0008728">
    <property type="term" value="F:GTP diphosphokinase activity"/>
    <property type="evidence" value="ECO:0007669"/>
    <property type="project" value="UniProtKB-EC"/>
</dbReference>
<feature type="domain" description="RelA/SpoT" evidence="1">
    <location>
        <begin position="72"/>
        <end position="192"/>
    </location>
</feature>
<dbReference type="PANTHER" id="PTHR47837:SF1">
    <property type="entry name" value="GTP PYROPHOSPHOKINASE YJBM"/>
    <property type="match status" value="1"/>
</dbReference>
<dbReference type="eggNOG" id="COG2357">
    <property type="taxonomic scope" value="Bacteria"/>
</dbReference>
<name>A0A081RES8_SPHCR</name>
<comment type="caution">
    <text evidence="2">The sequence shown here is derived from an EMBL/GenBank/DDBJ whole genome shotgun (WGS) entry which is preliminary data.</text>
</comment>
<dbReference type="GO" id="GO:0016301">
    <property type="term" value="F:kinase activity"/>
    <property type="evidence" value="ECO:0007669"/>
    <property type="project" value="UniProtKB-KW"/>
</dbReference>
<dbReference type="PANTHER" id="PTHR47837">
    <property type="entry name" value="GTP PYROPHOSPHOKINASE YJBM"/>
    <property type="match status" value="1"/>
</dbReference>
<gene>
    <name evidence="2" type="primary">ywaC</name>
    <name evidence="2" type="ORF">BV95_02101</name>
</gene>
<dbReference type="SMART" id="SM00954">
    <property type="entry name" value="RelA_SpoT"/>
    <property type="match status" value="1"/>
</dbReference>
<keyword evidence="2" id="KW-0418">Kinase</keyword>
<dbReference type="AlphaFoldDB" id="A0A081RES8"/>
<dbReference type="Proteomes" id="UP000028411">
    <property type="component" value="Unassembled WGS sequence"/>
</dbReference>
<dbReference type="EC" id="2.7.6.5" evidence="2"/>
<dbReference type="InterPro" id="IPR043519">
    <property type="entry name" value="NT_sf"/>
</dbReference>